<accession>A0A382GGN8</accession>
<gene>
    <name evidence="3" type="ORF">METZ01_LOCUS227234</name>
</gene>
<evidence type="ECO:0000259" key="2">
    <source>
        <dbReference type="Pfam" id="PF13717"/>
    </source>
</evidence>
<name>A0A382GGN8_9ZZZZ</name>
<dbReference type="InterPro" id="IPR011723">
    <property type="entry name" value="Znf/thioredoxin_put"/>
</dbReference>
<evidence type="ECO:0000313" key="3">
    <source>
        <dbReference type="EMBL" id="SVB74380.1"/>
    </source>
</evidence>
<dbReference type="Pfam" id="PF13717">
    <property type="entry name" value="Zn_ribbon_4"/>
    <property type="match status" value="1"/>
</dbReference>
<dbReference type="AlphaFoldDB" id="A0A382GGN8"/>
<proteinExistence type="predicted"/>
<keyword evidence="1" id="KW-0812">Transmembrane</keyword>
<sequence>MSETNLFIGIIVFIILLIICIHVYDRHLAKEIKIYEKRLEKKGIFKRHFIKTIPGKKKMIIKCKKCSHKFHVKIKDIPPSGRIVKCSHCSVTWRQMPNIT</sequence>
<organism evidence="3">
    <name type="scientific">marine metagenome</name>
    <dbReference type="NCBI Taxonomy" id="408172"/>
    <lineage>
        <taxon>unclassified sequences</taxon>
        <taxon>metagenomes</taxon>
        <taxon>ecological metagenomes</taxon>
    </lineage>
</organism>
<evidence type="ECO:0000256" key="1">
    <source>
        <dbReference type="SAM" id="Phobius"/>
    </source>
</evidence>
<keyword evidence="1" id="KW-0472">Membrane</keyword>
<dbReference type="EMBL" id="UINC01055469">
    <property type="protein sequence ID" value="SVB74380.1"/>
    <property type="molecule type" value="Genomic_DNA"/>
</dbReference>
<feature type="transmembrane region" description="Helical" evidence="1">
    <location>
        <begin position="6"/>
        <end position="24"/>
    </location>
</feature>
<feature type="domain" description="Zinc finger/thioredoxin putative" evidence="2">
    <location>
        <begin position="59"/>
        <end position="94"/>
    </location>
</feature>
<protein>
    <recommendedName>
        <fullName evidence="2">Zinc finger/thioredoxin putative domain-containing protein</fullName>
    </recommendedName>
</protein>
<keyword evidence="1" id="KW-1133">Transmembrane helix</keyword>
<reference evidence="3" key="1">
    <citation type="submission" date="2018-05" db="EMBL/GenBank/DDBJ databases">
        <authorList>
            <person name="Lanie J.A."/>
            <person name="Ng W.-L."/>
            <person name="Kazmierczak K.M."/>
            <person name="Andrzejewski T.M."/>
            <person name="Davidsen T.M."/>
            <person name="Wayne K.J."/>
            <person name="Tettelin H."/>
            <person name="Glass J.I."/>
            <person name="Rusch D."/>
            <person name="Podicherti R."/>
            <person name="Tsui H.-C.T."/>
            <person name="Winkler M.E."/>
        </authorList>
    </citation>
    <scope>NUCLEOTIDE SEQUENCE</scope>
</reference>
<dbReference type="NCBIfam" id="TIGR02098">
    <property type="entry name" value="MJ0042_CXXC"/>
    <property type="match status" value="1"/>
</dbReference>